<dbReference type="InterPro" id="IPR003593">
    <property type="entry name" value="AAA+_ATPase"/>
</dbReference>
<dbReference type="GO" id="GO:0003677">
    <property type="term" value="F:DNA binding"/>
    <property type="evidence" value="ECO:0007669"/>
    <property type="project" value="TreeGrafter"/>
</dbReference>
<dbReference type="InterPro" id="IPR003959">
    <property type="entry name" value="ATPase_AAA_core"/>
</dbReference>
<dbReference type="Pfam" id="PF00004">
    <property type="entry name" value="AAA"/>
    <property type="match status" value="1"/>
</dbReference>
<feature type="compositionally biased region" description="Basic and acidic residues" evidence="1">
    <location>
        <begin position="1188"/>
        <end position="1209"/>
    </location>
</feature>
<dbReference type="AlphaFoldDB" id="A0A9P4J7T9"/>
<dbReference type="SMART" id="SM00382">
    <property type="entry name" value="AAA"/>
    <property type="match status" value="1"/>
</dbReference>
<keyword evidence="4" id="KW-1185">Reference proteome</keyword>
<feature type="compositionally biased region" description="Basic and acidic residues" evidence="1">
    <location>
        <begin position="217"/>
        <end position="226"/>
    </location>
</feature>
<dbReference type="InterPro" id="IPR027417">
    <property type="entry name" value="P-loop_NTPase"/>
</dbReference>
<reference evidence="3" key="1">
    <citation type="journal article" date="2020" name="Stud. Mycol.">
        <title>101 Dothideomycetes genomes: a test case for predicting lifestyles and emergence of pathogens.</title>
        <authorList>
            <person name="Haridas S."/>
            <person name="Albert R."/>
            <person name="Binder M."/>
            <person name="Bloem J."/>
            <person name="Labutti K."/>
            <person name="Salamov A."/>
            <person name="Andreopoulos B."/>
            <person name="Baker S."/>
            <person name="Barry K."/>
            <person name="Bills G."/>
            <person name="Bluhm B."/>
            <person name="Cannon C."/>
            <person name="Castanera R."/>
            <person name="Culley D."/>
            <person name="Daum C."/>
            <person name="Ezra D."/>
            <person name="Gonzalez J."/>
            <person name="Henrissat B."/>
            <person name="Kuo A."/>
            <person name="Liang C."/>
            <person name="Lipzen A."/>
            <person name="Lutzoni F."/>
            <person name="Magnuson J."/>
            <person name="Mondo S."/>
            <person name="Nolan M."/>
            <person name="Ohm R."/>
            <person name="Pangilinan J."/>
            <person name="Park H.-J."/>
            <person name="Ramirez L."/>
            <person name="Alfaro M."/>
            <person name="Sun H."/>
            <person name="Tritt A."/>
            <person name="Yoshinaga Y."/>
            <person name="Zwiers L.-H."/>
            <person name="Turgeon B."/>
            <person name="Goodwin S."/>
            <person name="Spatafora J."/>
            <person name="Crous P."/>
            <person name="Grigoriev I."/>
        </authorList>
    </citation>
    <scope>NUCLEOTIDE SEQUENCE</scope>
    <source>
        <strain evidence="3">CBS 260.36</strain>
    </source>
</reference>
<accession>A0A9P4J7T9</accession>
<dbReference type="SUPFAM" id="SSF52540">
    <property type="entry name" value="P-loop containing nucleoside triphosphate hydrolases"/>
    <property type="match status" value="1"/>
</dbReference>
<dbReference type="EMBL" id="ML996081">
    <property type="protein sequence ID" value="KAF2156953.1"/>
    <property type="molecule type" value="Genomic_DNA"/>
</dbReference>
<evidence type="ECO:0000259" key="2">
    <source>
        <dbReference type="SMART" id="SM00382"/>
    </source>
</evidence>
<evidence type="ECO:0000256" key="1">
    <source>
        <dbReference type="SAM" id="MobiDB-lite"/>
    </source>
</evidence>
<evidence type="ECO:0000313" key="4">
    <source>
        <dbReference type="Proteomes" id="UP000799439"/>
    </source>
</evidence>
<organism evidence="3 4">
    <name type="scientific">Myriangium duriaei CBS 260.36</name>
    <dbReference type="NCBI Taxonomy" id="1168546"/>
    <lineage>
        <taxon>Eukaryota</taxon>
        <taxon>Fungi</taxon>
        <taxon>Dikarya</taxon>
        <taxon>Ascomycota</taxon>
        <taxon>Pezizomycotina</taxon>
        <taxon>Dothideomycetes</taxon>
        <taxon>Dothideomycetidae</taxon>
        <taxon>Myriangiales</taxon>
        <taxon>Myriangiaceae</taxon>
        <taxon>Myriangium</taxon>
    </lineage>
</organism>
<name>A0A9P4J7T9_9PEZI</name>
<feature type="compositionally biased region" description="Basic and acidic residues" evidence="1">
    <location>
        <begin position="129"/>
        <end position="138"/>
    </location>
</feature>
<feature type="compositionally biased region" description="Polar residues" evidence="1">
    <location>
        <begin position="282"/>
        <end position="324"/>
    </location>
</feature>
<gene>
    <name evidence="3" type="ORF">K461DRAFT_7850</name>
</gene>
<dbReference type="PANTHER" id="PTHR23389">
    <property type="entry name" value="CHROMOSOME TRANSMISSION FIDELITY FACTOR 18"/>
    <property type="match status" value="1"/>
</dbReference>
<dbReference type="GO" id="GO:0005634">
    <property type="term" value="C:nucleus"/>
    <property type="evidence" value="ECO:0007669"/>
    <property type="project" value="TreeGrafter"/>
</dbReference>
<proteinExistence type="predicted"/>
<feature type="region of interest" description="Disordered" evidence="1">
    <location>
        <begin position="1185"/>
        <end position="1215"/>
    </location>
</feature>
<feature type="region of interest" description="Disordered" evidence="1">
    <location>
        <begin position="22"/>
        <end position="138"/>
    </location>
</feature>
<dbReference type="Gene3D" id="3.40.50.300">
    <property type="entry name" value="P-loop containing nucleotide triphosphate hydrolases"/>
    <property type="match status" value="1"/>
</dbReference>
<feature type="region of interest" description="Disordered" evidence="1">
    <location>
        <begin position="168"/>
        <end position="231"/>
    </location>
</feature>
<feature type="domain" description="AAA+ ATPase" evidence="2">
    <location>
        <begin position="611"/>
        <end position="805"/>
    </location>
</feature>
<sequence length="1215" mass="133049">MAVSLALPAMTDASKSTLHSFFGVKSGDQQPSHNAIHRHQEPSRRTHGTKVSRTSATSHEQDTTVGSEGGTRNEAGDRLSDGNNGTMAERNKSSTTIAASEERREASGMAAWPIAFKQQGPERKRRKVHHDEGSIESKTAEHGVAIAATAATATDTSVDTPATVNHHDEDLVMPTSTGGTTMPARKDNSEAAGSRTPPKKMLKIGASGKLGSPTTDRPSRALEQAKPKKRGRPKRSLIVVCCYKKEGDLARTNALVQRIDDILCGKERFTKVKEPVKKETSTKQVQLQSSKSTHPFFTGKLNKTTTSQTLSENKDNNITVSSSSPERKSFASTPGKIRLQVQQMKQSRVKAPVFGEQPQSVTRSVNAKGEAWPAPGTLHVRGLEIGSRMSAKAQQMPLRKKKLASSSNVDNTTGFNHLSSINGFDIDEKNRLRSDGFSDPHPRLRVPNRSLLTGPEILQRIRPQLSSEHTSHAAISRLTKTLPKYLTSYDEGRGEPLPWSHKYAPPEASAVLQAGHEATVLRDWMKMLAVSAVGGSLLTVPKSSAESKPRKKRRRKAAELEDFIVSSGDEKDQLGSLSGLEELGSQESIKEKNRSLVRSAQDGVTGEMQKLANTVVISGPHGCGKTAMVLAVAKELNYQVFEINAGSRRSGRDVLERIGDVIGNHIVSHNKPDTGNTSADEDSKRVSEAFQKDLESGRQGTMGAFFKAAPAKRKGPPKAIKKQPNADLIAKVIGSEPSRHQKQSIILLEEVDILFEEDKSFWTTVLTLIASSRRPVVMTCTDESPLPWDELTLHAELRLAPPPPEIAIDYLLLLAAQEGHLLERKSVDSLYQQKRNDLRASIVELQFWCQMGIGDPRGGLSWIFQRWPPGKGTDAGGNAQRVVSEGTYHSSMGSLPSEREDIFGDQRDEELLSEAWVSWALDPRDDAHVNWVPSLGTPVDHNSLDPQSRLQALRQVESLTSTLSALDIQCRLDTPSSMGPRSRFALLGSSLSHLLDPTQPSLTPRSKTSYTDYPTLIQADDFYDPTNLTHRLVTSTCAILPSALRITSPNLAEHLHNLTLSAAPYSHLHPIPASDLYAALEPLADPASSSQHQSGTYTSILSPLPLLTTEIAPYVRAIAAHDFAREEQRRELYDALHGEEGKGKMRRTRAARGAMEGKGRGGVRRERWWEAEIDVSGTAGAEMTAAGERMRMEMEEEKTRIEADERAGDVEMSQE</sequence>
<dbReference type="GO" id="GO:0016887">
    <property type="term" value="F:ATP hydrolysis activity"/>
    <property type="evidence" value="ECO:0007669"/>
    <property type="project" value="InterPro"/>
</dbReference>
<protein>
    <recommendedName>
        <fullName evidence="2">AAA+ ATPase domain-containing protein</fullName>
    </recommendedName>
</protein>
<feature type="region of interest" description="Disordered" evidence="1">
    <location>
        <begin position="1140"/>
        <end position="1159"/>
    </location>
</feature>
<comment type="caution">
    <text evidence="3">The sequence shown here is derived from an EMBL/GenBank/DDBJ whole genome shotgun (WGS) entry which is preliminary data.</text>
</comment>
<dbReference type="OrthoDB" id="9996895at2759"/>
<evidence type="ECO:0000313" key="3">
    <source>
        <dbReference type="EMBL" id="KAF2156953.1"/>
    </source>
</evidence>
<dbReference type="Proteomes" id="UP000799439">
    <property type="component" value="Unassembled WGS sequence"/>
</dbReference>
<feature type="region of interest" description="Disordered" evidence="1">
    <location>
        <begin position="281"/>
        <end position="334"/>
    </location>
</feature>
<feature type="compositionally biased region" description="Polar residues" evidence="1">
    <location>
        <begin position="51"/>
        <end position="66"/>
    </location>
</feature>
<dbReference type="PANTHER" id="PTHR23389:SF21">
    <property type="entry name" value="ATPASE FAMILY AAA DOMAIN-CONTAINING PROTEIN 5"/>
    <property type="match status" value="1"/>
</dbReference>
<dbReference type="GO" id="GO:0005524">
    <property type="term" value="F:ATP binding"/>
    <property type="evidence" value="ECO:0007669"/>
    <property type="project" value="InterPro"/>
</dbReference>